<dbReference type="Proteomes" id="UP000601435">
    <property type="component" value="Unassembled WGS sequence"/>
</dbReference>
<evidence type="ECO:0000313" key="3">
    <source>
        <dbReference type="Proteomes" id="UP000601435"/>
    </source>
</evidence>
<reference evidence="2" key="1">
    <citation type="submission" date="2021-02" db="EMBL/GenBank/DDBJ databases">
        <authorList>
            <person name="Dougan E. K."/>
            <person name="Rhodes N."/>
            <person name="Thang M."/>
            <person name="Chan C."/>
        </authorList>
    </citation>
    <scope>NUCLEOTIDE SEQUENCE</scope>
</reference>
<protein>
    <submittedName>
        <fullName evidence="2">RBCMT protein</fullName>
    </submittedName>
</protein>
<evidence type="ECO:0000313" key="2">
    <source>
        <dbReference type="EMBL" id="CAE7522327.1"/>
    </source>
</evidence>
<sequence length="63" mass="7724">MLKDENYRIREEQLRLEKELRAKRQWAQPPSERPSHSKWRSSEASDMAREVEDFRLRGRSRLP</sequence>
<evidence type="ECO:0000256" key="1">
    <source>
        <dbReference type="SAM" id="MobiDB-lite"/>
    </source>
</evidence>
<proteinExistence type="predicted"/>
<organism evidence="2 3">
    <name type="scientific">Symbiodinium necroappetens</name>
    <dbReference type="NCBI Taxonomy" id="1628268"/>
    <lineage>
        <taxon>Eukaryota</taxon>
        <taxon>Sar</taxon>
        <taxon>Alveolata</taxon>
        <taxon>Dinophyceae</taxon>
        <taxon>Suessiales</taxon>
        <taxon>Symbiodiniaceae</taxon>
        <taxon>Symbiodinium</taxon>
    </lineage>
</organism>
<name>A0A812TI55_9DINO</name>
<feature type="compositionally biased region" description="Basic and acidic residues" evidence="1">
    <location>
        <begin position="40"/>
        <end position="56"/>
    </location>
</feature>
<accession>A0A812TI55</accession>
<feature type="region of interest" description="Disordered" evidence="1">
    <location>
        <begin position="21"/>
        <end position="63"/>
    </location>
</feature>
<dbReference type="AlphaFoldDB" id="A0A812TI55"/>
<dbReference type="EMBL" id="CAJNJA010024119">
    <property type="protein sequence ID" value="CAE7522327.1"/>
    <property type="molecule type" value="Genomic_DNA"/>
</dbReference>
<keyword evidence="3" id="KW-1185">Reference proteome</keyword>
<comment type="caution">
    <text evidence="2">The sequence shown here is derived from an EMBL/GenBank/DDBJ whole genome shotgun (WGS) entry which is preliminary data.</text>
</comment>
<gene>
    <name evidence="2" type="primary">RBCMT</name>
    <name evidence="2" type="ORF">SNEC2469_LOCUS14941</name>
</gene>